<dbReference type="CDD" id="cd03819">
    <property type="entry name" value="GT4_WavL-like"/>
    <property type="match status" value="1"/>
</dbReference>
<sequence>MQVLPELQSGGVERGTIEFSRYLVEQGHRSTVISNGGRLVRQLEADGGHHISIPIHRKSPASLRYVAPLRQALFALHPDIVHVRSRMPAWLTWLAMRKFSERERPVVVSTFHGLYSVNRYSAIMSRANAVIAISRCVRDYIVDNYRLEAASIKVIPRGVDIAQFPPRTEASAEWTARYRDEFPLGRDRFILLMPGRLTRWKGQLDFLKLIASLKHEAPGQYYGVIVGEPDQGKTAYLDELTKTAQSLGIMQDLAFAGHRSDMTEWYAAASAVFNLSTQPEPFGRTVVEALATGTPVIAYDQGGPAEVLEDIYPAGLVKTGDLAQLARQTRALCEHVEAQPPIEFGSPYTLAAQSEATLAVYRSALSLNN</sequence>
<evidence type="ECO:0000313" key="4">
    <source>
        <dbReference type="Proteomes" id="UP001501337"/>
    </source>
</evidence>
<evidence type="ECO:0000259" key="2">
    <source>
        <dbReference type="Pfam" id="PF13439"/>
    </source>
</evidence>
<dbReference type="PANTHER" id="PTHR12526:SF638">
    <property type="entry name" value="SPORE COAT PROTEIN SA"/>
    <property type="match status" value="1"/>
</dbReference>
<dbReference type="Pfam" id="PF00534">
    <property type="entry name" value="Glycos_transf_1"/>
    <property type="match status" value="1"/>
</dbReference>
<dbReference type="InterPro" id="IPR028098">
    <property type="entry name" value="Glyco_trans_4-like_N"/>
</dbReference>
<keyword evidence="4" id="KW-1185">Reference proteome</keyword>
<dbReference type="Gene3D" id="3.40.50.2000">
    <property type="entry name" value="Glycogen Phosphorylase B"/>
    <property type="match status" value="2"/>
</dbReference>
<gene>
    <name evidence="3" type="ORF">GCM10022278_29220</name>
</gene>
<dbReference type="PANTHER" id="PTHR12526">
    <property type="entry name" value="GLYCOSYLTRANSFERASE"/>
    <property type="match status" value="1"/>
</dbReference>
<protein>
    <submittedName>
        <fullName evidence="3">Glycosyltransferase family 4 protein</fullName>
    </submittedName>
</protein>
<dbReference type="InterPro" id="IPR001296">
    <property type="entry name" value="Glyco_trans_1"/>
</dbReference>
<feature type="domain" description="Glycosyltransferase subfamily 4-like N-terminal" evidence="2">
    <location>
        <begin position="10"/>
        <end position="162"/>
    </location>
</feature>
<reference evidence="4" key="1">
    <citation type="journal article" date="2019" name="Int. J. Syst. Evol. Microbiol.">
        <title>The Global Catalogue of Microorganisms (GCM) 10K type strain sequencing project: providing services to taxonomists for standard genome sequencing and annotation.</title>
        <authorList>
            <consortium name="The Broad Institute Genomics Platform"/>
            <consortium name="The Broad Institute Genome Sequencing Center for Infectious Disease"/>
            <person name="Wu L."/>
            <person name="Ma J."/>
        </authorList>
    </citation>
    <scope>NUCLEOTIDE SEQUENCE [LARGE SCALE GENOMIC DNA]</scope>
    <source>
        <strain evidence="4">JCM 17555</strain>
    </source>
</reference>
<evidence type="ECO:0000313" key="3">
    <source>
        <dbReference type="EMBL" id="GAA3969645.1"/>
    </source>
</evidence>
<dbReference type="Proteomes" id="UP001501337">
    <property type="component" value="Unassembled WGS sequence"/>
</dbReference>
<accession>A0ABP7PR57</accession>
<dbReference type="RefSeq" id="WP_344807654.1">
    <property type="nucleotide sequence ID" value="NZ_BAABBO010000012.1"/>
</dbReference>
<name>A0ABP7PR57_9GAMM</name>
<dbReference type="EMBL" id="BAABBO010000012">
    <property type="protein sequence ID" value="GAA3969645.1"/>
    <property type="molecule type" value="Genomic_DNA"/>
</dbReference>
<evidence type="ECO:0000259" key="1">
    <source>
        <dbReference type="Pfam" id="PF00534"/>
    </source>
</evidence>
<dbReference type="SUPFAM" id="SSF53756">
    <property type="entry name" value="UDP-Glycosyltransferase/glycogen phosphorylase"/>
    <property type="match status" value="1"/>
</dbReference>
<feature type="domain" description="Glycosyl transferase family 1" evidence="1">
    <location>
        <begin position="179"/>
        <end position="333"/>
    </location>
</feature>
<comment type="caution">
    <text evidence="3">The sequence shown here is derived from an EMBL/GenBank/DDBJ whole genome shotgun (WGS) entry which is preliminary data.</text>
</comment>
<organism evidence="3 4">
    <name type="scientific">Allohahella marinimesophila</name>
    <dbReference type="NCBI Taxonomy" id="1054972"/>
    <lineage>
        <taxon>Bacteria</taxon>
        <taxon>Pseudomonadati</taxon>
        <taxon>Pseudomonadota</taxon>
        <taxon>Gammaproteobacteria</taxon>
        <taxon>Oceanospirillales</taxon>
        <taxon>Hahellaceae</taxon>
        <taxon>Allohahella</taxon>
    </lineage>
</organism>
<proteinExistence type="predicted"/>
<dbReference type="Pfam" id="PF13439">
    <property type="entry name" value="Glyco_transf_4"/>
    <property type="match status" value="1"/>
</dbReference>